<proteinExistence type="predicted"/>
<reference evidence="1" key="1">
    <citation type="submission" date="2021-10" db="EMBL/GenBank/DDBJ databases">
        <authorList>
            <person name="Dean J.D."/>
            <person name="Kim M.K."/>
            <person name="Newey C.N."/>
            <person name="Stoker T.S."/>
            <person name="Thompson D.W."/>
            <person name="Grose J.H."/>
        </authorList>
    </citation>
    <scope>NUCLEOTIDE SEQUENCE</scope>
    <source>
        <strain evidence="1">BT635</strain>
    </source>
</reference>
<gene>
    <name evidence="1" type="ORF">LGH70_09850</name>
</gene>
<dbReference type="RefSeq" id="WP_226185063.1">
    <property type="nucleotide sequence ID" value="NZ_JAJADQ010000004.1"/>
</dbReference>
<dbReference type="EMBL" id="JAJADQ010000004">
    <property type="protein sequence ID" value="MCB2377885.1"/>
    <property type="molecule type" value="Genomic_DNA"/>
</dbReference>
<organism evidence="1 2">
    <name type="scientific">Hymenobacter nitidus</name>
    <dbReference type="NCBI Taxonomy" id="2880929"/>
    <lineage>
        <taxon>Bacteria</taxon>
        <taxon>Pseudomonadati</taxon>
        <taxon>Bacteroidota</taxon>
        <taxon>Cytophagia</taxon>
        <taxon>Cytophagales</taxon>
        <taxon>Hymenobacteraceae</taxon>
        <taxon>Hymenobacter</taxon>
    </lineage>
</organism>
<evidence type="ECO:0000313" key="2">
    <source>
        <dbReference type="Proteomes" id="UP001165297"/>
    </source>
</evidence>
<accession>A0ABS8AF74</accession>
<keyword evidence="2" id="KW-1185">Reference proteome</keyword>
<name>A0ABS8AF74_9BACT</name>
<comment type="caution">
    <text evidence="1">The sequence shown here is derived from an EMBL/GenBank/DDBJ whole genome shotgun (WGS) entry which is preliminary data.</text>
</comment>
<sequence>MALAFLLLLGCGVLGQQAGRLKTYHILQITVPPPVPDEEYAELMPEPYMAPVDLEAFRPWHTVTFTGNTWLDYFSLSQVQAIARKLHDTPEHDRGLRIRFTEQATYARLVQSVDFFNVVGIKKYWLDMRQEPTTLYTFTSKPRGMLPDSGRMMDCAGIVLIDYMPPVTPAPTFLQQFLAFWSALFAPGTWAPLLHPSWRNSLYLLLLLSLVSGGRLFRQWRRA</sequence>
<dbReference type="Proteomes" id="UP001165297">
    <property type="component" value="Unassembled WGS sequence"/>
</dbReference>
<protein>
    <submittedName>
        <fullName evidence="1">Uncharacterized protein</fullName>
    </submittedName>
</protein>
<evidence type="ECO:0000313" key="1">
    <source>
        <dbReference type="EMBL" id="MCB2377885.1"/>
    </source>
</evidence>